<dbReference type="RefSeq" id="WP_176240086.1">
    <property type="nucleotide sequence ID" value="NZ_AP024412.1"/>
</dbReference>
<sequence>MKHIFVYIFMITLVVFMVILINKNQNTIQPKLLSVNTYYSYLDEIGEDCYIDFYLNTKDHPMVDVNSYQNLKLHNQEYSKSIELELNNVIFLHQETYLNETYYKYSYVFNMPLLGYDFDIESSYLEISLVNEDLYDIFIGSISFKTIDEDESFINWTALSGRKEDNQYLSRLYEIDIEYNELLDDIKQISVGNLFNVSFEVYDEIIKITIPYKNELFYACPIFITFDDNQINTINYFVYMKDYETLKQSGQLIYHYALN</sequence>
<evidence type="ECO:0000313" key="2">
    <source>
        <dbReference type="Proteomes" id="UP000620133"/>
    </source>
</evidence>
<accession>A0A7U9XVV5</accession>
<evidence type="ECO:0000313" key="1">
    <source>
        <dbReference type="EMBL" id="BCR36034.1"/>
    </source>
</evidence>
<dbReference type="Proteomes" id="UP000620133">
    <property type="component" value="Chromosome"/>
</dbReference>
<dbReference type="KEGG" id="manr:MPAN_009270"/>
<proteinExistence type="predicted"/>
<keyword evidence="2" id="KW-1185">Reference proteome</keyword>
<gene>
    <name evidence="1" type="ORF">MPAN_009270</name>
</gene>
<protein>
    <submittedName>
        <fullName evidence="1">Uncharacterized protein</fullName>
    </submittedName>
</protein>
<dbReference type="EMBL" id="AP024412">
    <property type="protein sequence ID" value="BCR36034.1"/>
    <property type="molecule type" value="Genomic_DNA"/>
</dbReference>
<dbReference type="AlphaFoldDB" id="A0A7U9XVV5"/>
<name>A0A7U9XVV5_9MOLU</name>
<organism evidence="1 2">
    <name type="scientific">Mariniplasma anaerobium</name>
    <dbReference type="NCBI Taxonomy" id="2735436"/>
    <lineage>
        <taxon>Bacteria</taxon>
        <taxon>Bacillati</taxon>
        <taxon>Mycoplasmatota</taxon>
        <taxon>Mollicutes</taxon>
        <taxon>Acholeplasmatales</taxon>
        <taxon>Acholeplasmataceae</taxon>
        <taxon>Mariniplasma</taxon>
    </lineage>
</organism>
<reference evidence="1" key="1">
    <citation type="submission" date="2021-01" db="EMBL/GenBank/DDBJ databases">
        <title>Draft genome sequence of Acholeplasmataceae bacterium strain Mahy22.</title>
        <authorList>
            <person name="Watanabe M."/>
            <person name="Kojima H."/>
            <person name="Fukui M."/>
        </authorList>
    </citation>
    <scope>NUCLEOTIDE SEQUENCE</scope>
    <source>
        <strain evidence="1">Mahy22</strain>
    </source>
</reference>